<feature type="compositionally biased region" description="Basic and acidic residues" evidence="1">
    <location>
        <begin position="58"/>
        <end position="68"/>
    </location>
</feature>
<reference evidence="2 3" key="1">
    <citation type="submission" date="2020-08" db="EMBL/GenBank/DDBJ databases">
        <title>Sequencing the genomes of 1000 actinobacteria strains.</title>
        <authorList>
            <person name="Klenk H.-P."/>
        </authorList>
    </citation>
    <scope>NUCLEOTIDE SEQUENCE [LARGE SCALE GENOMIC DNA]</scope>
    <source>
        <strain evidence="2 3">DSM 43023</strain>
    </source>
</reference>
<proteinExistence type="predicted"/>
<protein>
    <submittedName>
        <fullName evidence="2">Uncharacterized protein</fullName>
    </submittedName>
</protein>
<dbReference type="AlphaFoldDB" id="A0A7W7S2N4"/>
<accession>A0A7W7S2N4</accession>
<evidence type="ECO:0000256" key="1">
    <source>
        <dbReference type="SAM" id="MobiDB-lite"/>
    </source>
</evidence>
<name>A0A7W7S2N4_9ACTN</name>
<keyword evidence="3" id="KW-1185">Reference proteome</keyword>
<feature type="region of interest" description="Disordered" evidence="1">
    <location>
        <begin position="19"/>
        <end position="40"/>
    </location>
</feature>
<dbReference type="Proteomes" id="UP000534286">
    <property type="component" value="Unassembled WGS sequence"/>
</dbReference>
<sequence length="95" mass="10054">MTNWPYRGDLAQVERNGRDGAAAVDDRSPAAAGGHVDGDTRQAQALEVARDRALGEVEVPGERCEADPGRAGMQSFDEVPALDPAQRQVVVAVRG</sequence>
<evidence type="ECO:0000313" key="2">
    <source>
        <dbReference type="EMBL" id="MBB4942756.1"/>
    </source>
</evidence>
<feature type="region of interest" description="Disordered" evidence="1">
    <location>
        <begin position="58"/>
        <end position="77"/>
    </location>
</feature>
<organism evidence="2 3">
    <name type="scientific">Streptosporangium album</name>
    <dbReference type="NCBI Taxonomy" id="47479"/>
    <lineage>
        <taxon>Bacteria</taxon>
        <taxon>Bacillati</taxon>
        <taxon>Actinomycetota</taxon>
        <taxon>Actinomycetes</taxon>
        <taxon>Streptosporangiales</taxon>
        <taxon>Streptosporangiaceae</taxon>
        <taxon>Streptosporangium</taxon>
    </lineage>
</organism>
<evidence type="ECO:0000313" key="3">
    <source>
        <dbReference type="Proteomes" id="UP000534286"/>
    </source>
</evidence>
<gene>
    <name evidence="2" type="ORF">FHR32_007156</name>
</gene>
<dbReference type="EMBL" id="JACHJU010000004">
    <property type="protein sequence ID" value="MBB4942756.1"/>
    <property type="molecule type" value="Genomic_DNA"/>
</dbReference>
<comment type="caution">
    <text evidence="2">The sequence shown here is derived from an EMBL/GenBank/DDBJ whole genome shotgun (WGS) entry which is preliminary data.</text>
</comment>